<name>A0A263HFI1_9PAST</name>
<dbReference type="Pfam" id="PF08241">
    <property type="entry name" value="Methyltransf_11"/>
    <property type="match status" value="1"/>
</dbReference>
<evidence type="ECO:0000313" key="2">
    <source>
        <dbReference type="EMBL" id="OZN25326.1"/>
    </source>
</evidence>
<keyword evidence="3" id="KW-0808">Transferase</keyword>
<dbReference type="SUPFAM" id="SSF53335">
    <property type="entry name" value="S-adenosyl-L-methionine-dependent methyltransferases"/>
    <property type="match status" value="1"/>
</dbReference>
<evidence type="ECO:0000259" key="1">
    <source>
        <dbReference type="Pfam" id="PF08241"/>
    </source>
</evidence>
<gene>
    <name evidence="2" type="ORF">CFY87_04095</name>
    <name evidence="3" type="ORF">NCTC10851_00989</name>
</gene>
<reference evidence="3 5" key="2">
    <citation type="submission" date="2018-06" db="EMBL/GenBank/DDBJ databases">
        <authorList>
            <consortium name="Pathogen Informatics"/>
            <person name="Doyle S."/>
        </authorList>
    </citation>
    <scope>NUCLEOTIDE SEQUENCE [LARGE SCALE GENOMIC DNA]</scope>
    <source>
        <strain evidence="3 5">NCTC10851</strain>
    </source>
</reference>
<keyword evidence="3" id="KW-0489">Methyltransferase</keyword>
<dbReference type="InterPro" id="IPR029063">
    <property type="entry name" value="SAM-dependent_MTases_sf"/>
</dbReference>
<feature type="domain" description="Methyltransferase type 11" evidence="1">
    <location>
        <begin position="47"/>
        <end position="136"/>
    </location>
</feature>
<dbReference type="InterPro" id="IPR013216">
    <property type="entry name" value="Methyltransf_11"/>
</dbReference>
<evidence type="ECO:0000313" key="5">
    <source>
        <dbReference type="Proteomes" id="UP000254507"/>
    </source>
</evidence>
<protein>
    <submittedName>
        <fullName evidence="2">SAM-dependent methyltransferase</fullName>
    </submittedName>
    <submittedName>
        <fullName evidence="3">Type 11 methyltransferase</fullName>
    </submittedName>
</protein>
<reference evidence="2 4" key="1">
    <citation type="submission" date="2017-07" db="EMBL/GenBank/DDBJ databases">
        <title>Virulence factors identified in Actinobacillus seminis.</title>
        <authorList>
            <person name="Negrete-Abascal E."/>
            <person name="Vaca-Pacheco S."/>
            <person name="Montes-Garcia F."/>
            <person name="Leyto-Gil A.M."/>
            <person name="Fragoso-Garcia E."/>
            <person name="Carvente-Garcia R."/>
            <person name="Perez-Agueros S."/>
            <person name="Castelan-Sanchez H.G."/>
            <person name="Garcia-Molina A."/>
            <person name="Villamar T.E."/>
            <person name="Vazquez-Cruz C."/>
        </authorList>
    </citation>
    <scope>NUCLEOTIDE SEQUENCE [LARGE SCALE GENOMIC DNA]</scope>
    <source>
        <strain evidence="2 4">ATCC 15768</strain>
    </source>
</reference>
<dbReference type="RefSeq" id="WP_094945999.1">
    <property type="nucleotide sequence ID" value="NZ_NLFK01000003.1"/>
</dbReference>
<proteinExistence type="predicted"/>
<dbReference type="EMBL" id="NLFK01000003">
    <property type="protein sequence ID" value="OZN25326.1"/>
    <property type="molecule type" value="Genomic_DNA"/>
</dbReference>
<evidence type="ECO:0000313" key="3">
    <source>
        <dbReference type="EMBL" id="SUU35778.1"/>
    </source>
</evidence>
<dbReference type="EMBL" id="UFSB01000001">
    <property type="protein sequence ID" value="SUU35778.1"/>
    <property type="molecule type" value="Genomic_DNA"/>
</dbReference>
<dbReference type="GO" id="GO:0032259">
    <property type="term" value="P:methylation"/>
    <property type="evidence" value="ECO:0007669"/>
    <property type="project" value="UniProtKB-KW"/>
</dbReference>
<dbReference type="AlphaFoldDB" id="A0A263HFI1"/>
<evidence type="ECO:0000313" key="4">
    <source>
        <dbReference type="Proteomes" id="UP000215738"/>
    </source>
</evidence>
<dbReference type="Gene3D" id="3.40.50.150">
    <property type="entry name" value="Vaccinia Virus protein VP39"/>
    <property type="match status" value="1"/>
</dbReference>
<dbReference type="InParanoid" id="A0A263HFI1"/>
<keyword evidence="4" id="KW-1185">Reference proteome</keyword>
<accession>A0A263HFI1</accession>
<sequence>MKWNAKLSTSFELPSSWQQLQSGTQYQEVINQYFATWSPNVLGYQWLKLGGLSGEIHCHLPQRHHIIIAPKITQNLIALSSQENTSVVQSRLSELPFVEKSIDMCIMANTLNFSQDPHQILRETTRVLCNDGYLFLSLFNPFSRLGIKRHLNLNGQAPLPFRHFCAWRVIDWLELLNFEILATQRLALANEVPYFGSLVAIIAKKRTYPLNFTPQKIKFRPHKHFNTVEAFNEIRE</sequence>
<dbReference type="OrthoDB" id="6191410at2"/>
<dbReference type="GO" id="GO:0008757">
    <property type="term" value="F:S-adenosylmethionine-dependent methyltransferase activity"/>
    <property type="evidence" value="ECO:0007669"/>
    <property type="project" value="InterPro"/>
</dbReference>
<dbReference type="FunCoup" id="A0A263HFI1">
    <property type="interactions" value="51"/>
</dbReference>
<dbReference type="Proteomes" id="UP000254507">
    <property type="component" value="Unassembled WGS sequence"/>
</dbReference>
<organism evidence="3 5">
    <name type="scientific">Actinobacillus seminis</name>
    <dbReference type="NCBI Taxonomy" id="722"/>
    <lineage>
        <taxon>Bacteria</taxon>
        <taxon>Pseudomonadati</taxon>
        <taxon>Pseudomonadota</taxon>
        <taxon>Gammaproteobacteria</taxon>
        <taxon>Pasteurellales</taxon>
        <taxon>Pasteurellaceae</taxon>
        <taxon>Actinobacillus</taxon>
    </lineage>
</organism>
<dbReference type="Proteomes" id="UP000215738">
    <property type="component" value="Unassembled WGS sequence"/>
</dbReference>